<feature type="region of interest" description="Disordered" evidence="5">
    <location>
        <begin position="263"/>
        <end position="295"/>
    </location>
</feature>
<feature type="domain" description="Ig-like" evidence="8">
    <location>
        <begin position="148"/>
        <end position="216"/>
    </location>
</feature>
<dbReference type="PANTHER" id="PTHR12080:SF121">
    <property type="entry name" value="IG-LIKE DOMAIN-CONTAINING PROTEIN-RELATED"/>
    <property type="match status" value="1"/>
</dbReference>
<dbReference type="PROSITE" id="PS50835">
    <property type="entry name" value="IG_LIKE"/>
    <property type="match status" value="1"/>
</dbReference>
<gene>
    <name evidence="10" type="primary">LOC103672103</name>
</gene>
<feature type="chain" id="PRO_5035420965" evidence="7">
    <location>
        <begin position="32"/>
        <end position="342"/>
    </location>
</feature>
<keyword evidence="3 6" id="KW-0472">Membrane</keyword>
<evidence type="ECO:0000256" key="1">
    <source>
        <dbReference type="ARBA" id="ARBA00004370"/>
    </source>
</evidence>
<evidence type="ECO:0000256" key="7">
    <source>
        <dbReference type="SAM" id="SignalP"/>
    </source>
</evidence>
<dbReference type="InterPro" id="IPR015631">
    <property type="entry name" value="CD2/SLAM_rcpt"/>
</dbReference>
<keyword evidence="4" id="KW-0325">Glycoprotein</keyword>
<comment type="subcellular location">
    <subcellularLocation>
        <location evidence="1">Membrane</location>
    </subcellularLocation>
</comment>
<reference evidence="10" key="1">
    <citation type="submission" date="2025-08" db="UniProtKB">
        <authorList>
            <consortium name="RefSeq"/>
        </authorList>
    </citation>
    <scope>IDENTIFICATION</scope>
    <source>
        <tissue evidence="10">Whole blood</tissue>
    </source>
</reference>
<keyword evidence="2 7" id="KW-0732">Signal</keyword>
<dbReference type="AlphaFoldDB" id="A0A8M1GAA6"/>
<sequence>MVSLWDSRFSGQTLMLQVSLFLAIPSTSVQSVDNLSTSCTLERIVGASVQLQLTSSLYPNIREIEWSWHSEPEKEEILVSWKPNATGPDWYELEEKFRSSLSLTEMAVLSIRNLTMEMSGWYTAKVKFRTGKSQKEVFRLCVYGWCNVSLECGIPGATENLTVTWLSEGLPRELEQRRALGPAPSSRNLSLSLPLSQLNGSLTCCVSNPVDEKNATLLLQSVCLWRGSQSKRVWTGVLLTVLTLSLAGGVVIWKRKKMRSRRGQSTLLPTELGSAALPQAPPTEEPAGATSHCPPDVELSLLRHAKNDMERGSCHPPSPECPPTVCTVYDKIRMSREPQEDA</sequence>
<dbReference type="SUPFAM" id="SSF48726">
    <property type="entry name" value="Immunoglobulin"/>
    <property type="match status" value="2"/>
</dbReference>
<protein>
    <submittedName>
        <fullName evidence="10">CD48 antigen-like isoform X2</fullName>
    </submittedName>
</protein>
<evidence type="ECO:0000313" key="9">
    <source>
        <dbReference type="Proteomes" id="UP000261680"/>
    </source>
</evidence>
<feature type="signal peptide" evidence="7">
    <location>
        <begin position="1"/>
        <end position="31"/>
    </location>
</feature>
<feature type="transmembrane region" description="Helical" evidence="6">
    <location>
        <begin position="233"/>
        <end position="253"/>
    </location>
</feature>
<evidence type="ECO:0000313" key="10">
    <source>
        <dbReference type="RefSeq" id="XP_040491780.1"/>
    </source>
</evidence>
<dbReference type="PANTHER" id="PTHR12080">
    <property type="entry name" value="SIGNALING LYMPHOCYTIC ACTIVATION MOLECULE"/>
    <property type="match status" value="1"/>
</dbReference>
<proteinExistence type="predicted"/>
<dbReference type="GO" id="GO:0016020">
    <property type="term" value="C:membrane"/>
    <property type="evidence" value="ECO:0007669"/>
    <property type="project" value="UniProtKB-SubCell"/>
</dbReference>
<keyword evidence="6" id="KW-0812">Transmembrane</keyword>
<dbReference type="InterPro" id="IPR036179">
    <property type="entry name" value="Ig-like_dom_sf"/>
</dbReference>
<evidence type="ECO:0000256" key="5">
    <source>
        <dbReference type="SAM" id="MobiDB-lite"/>
    </source>
</evidence>
<name>A0A8M1GAA6_URSMA</name>
<keyword evidence="6" id="KW-1133">Transmembrane helix</keyword>
<evidence type="ECO:0000256" key="6">
    <source>
        <dbReference type="SAM" id="Phobius"/>
    </source>
</evidence>
<dbReference type="RefSeq" id="XP_040491780.1">
    <property type="nucleotide sequence ID" value="XM_040635846.1"/>
</dbReference>
<dbReference type="Proteomes" id="UP000261680">
    <property type="component" value="Unplaced"/>
</dbReference>
<accession>A0A8M1GAA6</accession>
<dbReference type="InterPro" id="IPR007110">
    <property type="entry name" value="Ig-like_dom"/>
</dbReference>
<organism evidence="9 10">
    <name type="scientific">Ursus maritimus</name>
    <name type="common">Polar bear</name>
    <name type="synonym">Thalarctos maritimus</name>
    <dbReference type="NCBI Taxonomy" id="29073"/>
    <lineage>
        <taxon>Eukaryota</taxon>
        <taxon>Metazoa</taxon>
        <taxon>Chordata</taxon>
        <taxon>Craniata</taxon>
        <taxon>Vertebrata</taxon>
        <taxon>Euteleostomi</taxon>
        <taxon>Mammalia</taxon>
        <taxon>Eutheria</taxon>
        <taxon>Laurasiatheria</taxon>
        <taxon>Carnivora</taxon>
        <taxon>Caniformia</taxon>
        <taxon>Ursidae</taxon>
        <taxon>Ursus</taxon>
    </lineage>
</organism>
<dbReference type="GeneID" id="103672103"/>
<evidence type="ECO:0000256" key="4">
    <source>
        <dbReference type="ARBA" id="ARBA00023180"/>
    </source>
</evidence>
<evidence type="ECO:0000256" key="3">
    <source>
        <dbReference type="ARBA" id="ARBA00023136"/>
    </source>
</evidence>
<keyword evidence="9" id="KW-1185">Reference proteome</keyword>
<evidence type="ECO:0000259" key="8">
    <source>
        <dbReference type="PROSITE" id="PS50835"/>
    </source>
</evidence>
<evidence type="ECO:0000256" key="2">
    <source>
        <dbReference type="ARBA" id="ARBA00022729"/>
    </source>
</evidence>
<dbReference type="Gene3D" id="2.60.40.10">
    <property type="entry name" value="Immunoglobulins"/>
    <property type="match status" value="2"/>
</dbReference>
<dbReference type="InterPro" id="IPR013783">
    <property type="entry name" value="Ig-like_fold"/>
</dbReference>